<dbReference type="Pfam" id="PF07992">
    <property type="entry name" value="Pyr_redox_2"/>
    <property type="match status" value="2"/>
</dbReference>
<keyword evidence="3" id="KW-0285">Flavoprotein</keyword>
<comment type="caution">
    <text evidence="6">The sequence shown here is derived from an EMBL/GenBank/DDBJ whole genome shotgun (WGS) entry which is preliminary data.</text>
</comment>
<comment type="cofactor">
    <cofactor evidence="1">
        <name>FAD</name>
        <dbReference type="ChEBI" id="CHEBI:57692"/>
    </cofactor>
</comment>
<evidence type="ECO:0000256" key="1">
    <source>
        <dbReference type="ARBA" id="ARBA00001974"/>
    </source>
</evidence>
<proteinExistence type="inferred from homology"/>
<dbReference type="PANTHER" id="PTHR43429:SF3">
    <property type="entry name" value="NITRITE REDUCTASE [NAD(P)H]"/>
    <property type="match status" value="1"/>
</dbReference>
<evidence type="ECO:0000313" key="7">
    <source>
        <dbReference type="Proteomes" id="UP000676246"/>
    </source>
</evidence>
<evidence type="ECO:0000313" key="6">
    <source>
        <dbReference type="EMBL" id="MBQ0932128.1"/>
    </source>
</evidence>
<dbReference type="InterPro" id="IPR050260">
    <property type="entry name" value="FAD-bd_OxRdtase"/>
</dbReference>
<dbReference type="SUPFAM" id="SSF51905">
    <property type="entry name" value="FAD/NAD(P)-binding domain"/>
    <property type="match status" value="1"/>
</dbReference>
<keyword evidence="7" id="KW-1185">Reference proteome</keyword>
<dbReference type="PANTHER" id="PTHR43429">
    <property type="entry name" value="PYRIDINE NUCLEOTIDE-DISULFIDE OXIDOREDUCTASE DOMAIN-CONTAINING"/>
    <property type="match status" value="1"/>
</dbReference>
<name>A0A940YAV2_9BURK</name>
<dbReference type="InterPro" id="IPR023753">
    <property type="entry name" value="FAD/NAD-binding_dom"/>
</dbReference>
<gene>
    <name evidence="6" type="ORF">KAK03_16735</name>
</gene>
<dbReference type="Proteomes" id="UP000676246">
    <property type="component" value="Unassembled WGS sequence"/>
</dbReference>
<dbReference type="Gene3D" id="3.50.50.60">
    <property type="entry name" value="FAD/NAD(P)-binding domain"/>
    <property type="match status" value="3"/>
</dbReference>
<evidence type="ECO:0000259" key="5">
    <source>
        <dbReference type="Pfam" id="PF07992"/>
    </source>
</evidence>
<feature type="domain" description="FAD/NAD(P)-binding" evidence="5">
    <location>
        <begin position="252"/>
        <end position="318"/>
    </location>
</feature>
<feature type="domain" description="FAD/NAD(P)-binding" evidence="5">
    <location>
        <begin position="1"/>
        <end position="213"/>
    </location>
</feature>
<evidence type="ECO:0000256" key="3">
    <source>
        <dbReference type="ARBA" id="ARBA00022630"/>
    </source>
</evidence>
<keyword evidence="4" id="KW-0274">FAD</keyword>
<evidence type="ECO:0000256" key="4">
    <source>
        <dbReference type="ARBA" id="ARBA00022827"/>
    </source>
</evidence>
<dbReference type="RefSeq" id="WP_210855450.1">
    <property type="nucleotide sequence ID" value="NZ_JAGQDD010000014.1"/>
</dbReference>
<dbReference type="AlphaFoldDB" id="A0A940YAV2"/>
<dbReference type="GO" id="GO:0016491">
    <property type="term" value="F:oxidoreductase activity"/>
    <property type="evidence" value="ECO:0007669"/>
    <property type="project" value="InterPro"/>
</dbReference>
<sequence>MKHVILGAGPAGIIAAETLRKQAPQDSVVVIGDEPEAPYSRMAIPYLLIGKVGEEGTHLRHTTGHFAQLGITLKRGQAAKVDVAGKAVVLADGSRESFDRLLIATGSSPATAPIPGINGPGVHSCWTLADARAIMASAKPGARVLQLGAGFIGCIIMEALATRGVQLTVVEMGDRMVPRMMGPTAGRMIKEWVERKGVKVFTGAKVEAIERPGAAAAAPAAEPGLLGKIANAFGLGSAPAPAPAPAGGAPMRVKLSTGQVLEADLVISATGVRPNIGFLQDSGITCLQGVLTDEHLQTNVPGIYAAGDCAEAFDKVTGRTIVSAIQPNAAEQARVAALNMIGRTTELKGVTQINVLDTLGMISASFGKWDGVEGGAHVEQTDEAAGRHLSLQFDDEKLIGCNAIGWTEHVGVMRGLVEGQVKLGDWRERLLKEPTLLMEAYLACAQAQGEQAHVRA</sequence>
<reference evidence="6 7" key="1">
    <citation type="submission" date="2021-04" db="EMBL/GenBank/DDBJ databases">
        <title>The genome sequence of Ideonella sp. 3Y2.</title>
        <authorList>
            <person name="Liu Y."/>
        </authorList>
    </citation>
    <scope>NUCLEOTIDE SEQUENCE [LARGE SCALE GENOMIC DNA]</scope>
    <source>
        <strain evidence="6 7">3Y2</strain>
    </source>
</reference>
<accession>A0A940YAV2</accession>
<dbReference type="PRINTS" id="PR00368">
    <property type="entry name" value="FADPNR"/>
</dbReference>
<dbReference type="InterPro" id="IPR036188">
    <property type="entry name" value="FAD/NAD-bd_sf"/>
</dbReference>
<comment type="similarity">
    <text evidence="2">Belongs to the FAD-dependent oxidoreductase family.</text>
</comment>
<dbReference type="EMBL" id="JAGQDD010000014">
    <property type="protein sequence ID" value="MBQ0932128.1"/>
    <property type="molecule type" value="Genomic_DNA"/>
</dbReference>
<protein>
    <submittedName>
        <fullName evidence="6">NAD(P)/FAD-dependent oxidoreductase</fullName>
    </submittedName>
</protein>
<organism evidence="6 7">
    <name type="scientific">Ideonella alba</name>
    <dbReference type="NCBI Taxonomy" id="2824118"/>
    <lineage>
        <taxon>Bacteria</taxon>
        <taxon>Pseudomonadati</taxon>
        <taxon>Pseudomonadota</taxon>
        <taxon>Betaproteobacteria</taxon>
        <taxon>Burkholderiales</taxon>
        <taxon>Sphaerotilaceae</taxon>
        <taxon>Ideonella</taxon>
    </lineage>
</organism>
<dbReference type="PRINTS" id="PR00411">
    <property type="entry name" value="PNDRDTASEI"/>
</dbReference>
<evidence type="ECO:0000256" key="2">
    <source>
        <dbReference type="ARBA" id="ARBA00006442"/>
    </source>
</evidence>